<feature type="region of interest" description="Disordered" evidence="1">
    <location>
        <begin position="1"/>
        <end position="88"/>
    </location>
</feature>
<name>A0AA39XBJ2_9PEZI</name>
<comment type="caution">
    <text evidence="3">The sequence shown here is derived from an EMBL/GenBank/DDBJ whole genome shotgun (WGS) entry which is preliminary data.</text>
</comment>
<keyword evidence="4" id="KW-1185">Reference proteome</keyword>
<evidence type="ECO:0000259" key="2">
    <source>
        <dbReference type="Pfam" id="PF13867"/>
    </source>
</evidence>
<dbReference type="Proteomes" id="UP001174934">
    <property type="component" value="Unassembled WGS sequence"/>
</dbReference>
<evidence type="ECO:0000313" key="4">
    <source>
        <dbReference type="Proteomes" id="UP001174934"/>
    </source>
</evidence>
<feature type="domain" description="Histone deacetylase complex subunit SAP30 Sin3 binding" evidence="2">
    <location>
        <begin position="141"/>
        <end position="173"/>
    </location>
</feature>
<evidence type="ECO:0000256" key="1">
    <source>
        <dbReference type="SAM" id="MobiDB-lite"/>
    </source>
</evidence>
<feature type="compositionally biased region" description="Basic and acidic residues" evidence="1">
    <location>
        <begin position="10"/>
        <end position="26"/>
    </location>
</feature>
<sequence length="199" mass="21553">MAPAKAARNGQDDSKSDTPNPKEKNGHGAAHQSNGKMRRVASSAGSNLREVTNAAAATAAASSSGATPSASSAAPAPQEPTNPGLQWPAFDRDVLHAYRRTYRLNTPTAFASDYHQWVLSQPRSVGLYSPTIARKKEFRRQSKDQLTGSVRKHFNGLGVQENDIIVDFLHKVRGQGGVSKAKSSSTRKTVEYITQEHER</sequence>
<dbReference type="InterPro" id="IPR038291">
    <property type="entry name" value="SAP30_C_sf"/>
</dbReference>
<organism evidence="3 4">
    <name type="scientific">Bombardia bombarda</name>
    <dbReference type="NCBI Taxonomy" id="252184"/>
    <lineage>
        <taxon>Eukaryota</taxon>
        <taxon>Fungi</taxon>
        <taxon>Dikarya</taxon>
        <taxon>Ascomycota</taxon>
        <taxon>Pezizomycotina</taxon>
        <taxon>Sordariomycetes</taxon>
        <taxon>Sordariomycetidae</taxon>
        <taxon>Sordariales</taxon>
        <taxon>Lasiosphaeriaceae</taxon>
        <taxon>Bombardia</taxon>
    </lineage>
</organism>
<dbReference type="EMBL" id="JAULSR010000002">
    <property type="protein sequence ID" value="KAK0630641.1"/>
    <property type="molecule type" value="Genomic_DNA"/>
</dbReference>
<protein>
    <recommendedName>
        <fullName evidence="2">Histone deacetylase complex subunit SAP30 Sin3 binding domain-containing protein</fullName>
    </recommendedName>
</protein>
<dbReference type="InterPro" id="IPR025718">
    <property type="entry name" value="SAP30_Sin3-bd"/>
</dbReference>
<reference evidence="3" key="1">
    <citation type="submission" date="2023-06" db="EMBL/GenBank/DDBJ databases">
        <title>Genome-scale phylogeny and comparative genomics of the fungal order Sordariales.</title>
        <authorList>
            <consortium name="Lawrence Berkeley National Laboratory"/>
            <person name="Hensen N."/>
            <person name="Bonometti L."/>
            <person name="Westerberg I."/>
            <person name="Brannstrom I.O."/>
            <person name="Guillou S."/>
            <person name="Cros-Aarteil S."/>
            <person name="Calhoun S."/>
            <person name="Haridas S."/>
            <person name="Kuo A."/>
            <person name="Mondo S."/>
            <person name="Pangilinan J."/>
            <person name="Riley R."/>
            <person name="LaButti K."/>
            <person name="Andreopoulos B."/>
            <person name="Lipzen A."/>
            <person name="Chen C."/>
            <person name="Yanf M."/>
            <person name="Daum C."/>
            <person name="Ng V."/>
            <person name="Clum A."/>
            <person name="Steindorff A."/>
            <person name="Ohm R."/>
            <person name="Martin F."/>
            <person name="Silar P."/>
            <person name="Natvig D."/>
            <person name="Lalanne C."/>
            <person name="Gautier V."/>
            <person name="Ament-velasquez S.L."/>
            <person name="Kruys A."/>
            <person name="Hutchinson M.I."/>
            <person name="Powell A.J."/>
            <person name="Barry K."/>
            <person name="Miller A.N."/>
            <person name="Grigoriev I.V."/>
            <person name="Debuchy R."/>
            <person name="Gladieux P."/>
            <person name="Thoren M.H."/>
            <person name="Johannesson H."/>
        </authorList>
    </citation>
    <scope>NUCLEOTIDE SEQUENCE</scope>
    <source>
        <strain evidence="3">SMH3391-2</strain>
    </source>
</reference>
<accession>A0AA39XBJ2</accession>
<dbReference type="Pfam" id="PF13867">
    <property type="entry name" value="SAP30_Sin3_bdg"/>
    <property type="match status" value="1"/>
</dbReference>
<feature type="compositionally biased region" description="Low complexity" evidence="1">
    <location>
        <begin position="54"/>
        <end position="76"/>
    </location>
</feature>
<dbReference type="Gene3D" id="6.10.160.20">
    <property type="match status" value="1"/>
</dbReference>
<dbReference type="AlphaFoldDB" id="A0AA39XBJ2"/>
<proteinExistence type="predicted"/>
<evidence type="ECO:0000313" key="3">
    <source>
        <dbReference type="EMBL" id="KAK0630641.1"/>
    </source>
</evidence>
<gene>
    <name evidence="3" type="ORF">B0T17DRAFT_590088</name>
</gene>